<name>A0A0G0WKS2_9BACT</name>
<proteinExistence type="predicted"/>
<dbReference type="EMBL" id="LCBQ01000016">
    <property type="protein sequence ID" value="KKS13424.1"/>
    <property type="molecule type" value="Genomic_DNA"/>
</dbReference>
<evidence type="ECO:0000313" key="2">
    <source>
        <dbReference type="EMBL" id="KKS13424.1"/>
    </source>
</evidence>
<dbReference type="Proteomes" id="UP000034380">
    <property type="component" value="Unassembled WGS sequence"/>
</dbReference>
<dbReference type="AlphaFoldDB" id="A0A0G0WKS2"/>
<gene>
    <name evidence="2" type="ORF">UU70_C0016G0004</name>
</gene>
<reference evidence="2 3" key="1">
    <citation type="journal article" date="2015" name="Nature">
        <title>rRNA introns, odd ribosomes, and small enigmatic genomes across a large radiation of phyla.</title>
        <authorList>
            <person name="Brown C.T."/>
            <person name="Hug L.A."/>
            <person name="Thomas B.C."/>
            <person name="Sharon I."/>
            <person name="Castelle C.J."/>
            <person name="Singh A."/>
            <person name="Wilkins M.J."/>
            <person name="Williams K.H."/>
            <person name="Banfield J.F."/>
        </authorList>
    </citation>
    <scope>NUCLEOTIDE SEQUENCE [LARGE SCALE GENOMIC DNA]</scope>
</reference>
<evidence type="ECO:0000313" key="3">
    <source>
        <dbReference type="Proteomes" id="UP000034380"/>
    </source>
</evidence>
<feature type="region of interest" description="Disordered" evidence="1">
    <location>
        <begin position="322"/>
        <end position="372"/>
    </location>
</feature>
<protein>
    <submittedName>
        <fullName evidence="2">FecR protein</fullName>
    </submittedName>
</protein>
<feature type="compositionally biased region" description="Pro residues" evidence="1">
    <location>
        <begin position="332"/>
        <end position="366"/>
    </location>
</feature>
<accession>A0A0G0WKS2</accession>
<organism evidence="2 3">
    <name type="scientific">Candidatus Yanofskybacteria bacterium GW2011_GWA1_41_6</name>
    <dbReference type="NCBI Taxonomy" id="1619020"/>
    <lineage>
        <taxon>Bacteria</taxon>
        <taxon>Candidatus Yanofskyibacteriota</taxon>
    </lineage>
</organism>
<sequence>MKNYIKTISSGLVFGLVVVLALVIYPNNAKAADDGEFVYFRIDTELDVLNDKGVTVEWSCSGTASGSITETAGGIASESTQLIDGIVKVASASKEMTDATCIFGTSDTIQAKVSIDGWVTRRWSIALPASTSSVFSTYASQDYNLIVGLIKDELGGALVVDGTTASASYGGTTASSSYSGGYKYIAATADGTLTGGGDGYVNETVAVTWSSDYTTSSKSADFNSSTTSTYNGTPLPFGHKVQVFQYGGTFETTPITYGVITAGDSYGTTCSPSSGYWYCAVPLANTGTSARWAGGTMQTTTTTYTDRSTGGDAQTLSIITPVSNISGGADPDPTPTPTPDASPTPTPEPGASPTPTPDASPTPTPTPSTIVTPASRGFVSLVALGLKEGDTISAAGSSDPDIYIPNIYGYKRLFLNPAIFNFYGHLGGFRNVKNATAVTRDKMVTSGLFRNCETNDPKVYGVEINGEDTGLLHWVNTTGAQAIADDANFFKKVFCINTNEFNWYSKGSNYTSVNQVPTYTR</sequence>
<comment type="caution">
    <text evidence="2">The sequence shown here is derived from an EMBL/GenBank/DDBJ whole genome shotgun (WGS) entry which is preliminary data.</text>
</comment>
<evidence type="ECO:0000256" key="1">
    <source>
        <dbReference type="SAM" id="MobiDB-lite"/>
    </source>
</evidence>